<feature type="compositionally biased region" description="Polar residues" evidence="1">
    <location>
        <begin position="754"/>
        <end position="772"/>
    </location>
</feature>
<sequence>MKPSYEIPSACAGEYGWGGLAGPAWTIDPRSDLIILSMTQTAFVLDHEEYVRYAARRAIHQYIYGSVAAPSKATSYAPESFDVVKPKGPEEEDQAQLDREFEQEFLVNRRTRVRGAKERAIAPGPRLDRHPSEEEVAVYRKELEKQGSDSPGGKADEDTGPGNRIVGEHLEFRDSQSLPKFRDVESDVFEGLGEARMCLPTLSSTFIASVGSSALTFVGLFALGLSELGLPLPRPTWMTLTCRFAGWMFLFVLPVLGVAVPPLRNFLLWGLEPNSAVSHKGDKCPTRNPLPWMQQMAWVTIYATLTCLPIHEGHPFGFFLVFALGNILSMPAGLILARLVGPAILSPQYVRSVGPVCIFFPIVGFGILVSGYLALRRACGVWVGVLMPLLLTVYEFVGMQVAARNFVKYFLTRQEVREQYAGTNQGILLSTSICTFHALAEGARLTLLYIDHLKHQSFDILLPIISAVIWNVFVRLGCVDRIITTVTRGWFKPHNASKLLRDAGYCMGYPRMGAIAALLLARLSLGSPMILTDMEGFLWAFIIGAELVEDLLSYALWRAGVDFSPVKMFATDEEVEQMSEKRIVRRLSKLSQQGSSDALAVVPQPSRKSTCSAPSAASAAQEVEVQRLATVESVKWEVRERHDFKYGPVDFGCLPFWAHLLPAALSQFHTVLAVTVFSGGLVYALGLWNFKASRAGPAELGLEFYFNSLVVCYEARKYRRPSLLGVLIRDGNRPKRRKSGGAATPRPAEKEKQQVSTPTGKNTTGDLGNGSPQGEAEKILYKRVLVAGDQDENKKKARVVKMSGDVAEIVTEGDYRSMDVDIGELKEIEETQFGIPVPRKMDQSAPTDFAFLMDHAVQETPKKK</sequence>
<dbReference type="Gene3D" id="3.40.710.10">
    <property type="entry name" value="DD-peptidase/beta-lactamase superfamily"/>
    <property type="match status" value="1"/>
</dbReference>
<feature type="transmembrane region" description="Helical" evidence="2">
    <location>
        <begin position="381"/>
        <end position="399"/>
    </location>
</feature>
<feature type="transmembrane region" description="Helical" evidence="2">
    <location>
        <begin position="206"/>
        <end position="225"/>
    </location>
</feature>
<name>A0A812RET9_9DINO</name>
<keyword evidence="2" id="KW-0812">Transmembrane</keyword>
<evidence type="ECO:0000256" key="1">
    <source>
        <dbReference type="SAM" id="MobiDB-lite"/>
    </source>
</evidence>
<evidence type="ECO:0000256" key="2">
    <source>
        <dbReference type="SAM" id="Phobius"/>
    </source>
</evidence>
<dbReference type="InterPro" id="IPR012338">
    <property type="entry name" value="Beta-lactam/transpept-like"/>
</dbReference>
<evidence type="ECO:0000313" key="3">
    <source>
        <dbReference type="EMBL" id="CAE7438168.1"/>
    </source>
</evidence>
<feature type="transmembrane region" description="Helical" evidence="2">
    <location>
        <begin position="245"/>
        <end position="271"/>
    </location>
</feature>
<dbReference type="OrthoDB" id="430903at2759"/>
<evidence type="ECO:0000313" key="4">
    <source>
        <dbReference type="Proteomes" id="UP000604046"/>
    </source>
</evidence>
<keyword evidence="2" id="KW-0472">Membrane</keyword>
<feature type="region of interest" description="Disordered" evidence="1">
    <location>
        <begin position="143"/>
        <end position="165"/>
    </location>
</feature>
<gene>
    <name evidence="3" type="ORF">SNAT2548_LOCUS23817</name>
</gene>
<dbReference type="Proteomes" id="UP000604046">
    <property type="component" value="Unassembled WGS sequence"/>
</dbReference>
<organism evidence="3 4">
    <name type="scientific">Symbiodinium natans</name>
    <dbReference type="NCBI Taxonomy" id="878477"/>
    <lineage>
        <taxon>Eukaryota</taxon>
        <taxon>Sar</taxon>
        <taxon>Alveolata</taxon>
        <taxon>Dinophyceae</taxon>
        <taxon>Suessiales</taxon>
        <taxon>Symbiodiniaceae</taxon>
        <taxon>Symbiodinium</taxon>
    </lineage>
</organism>
<protein>
    <submittedName>
        <fullName evidence="3">Uncharacterized protein</fullName>
    </submittedName>
</protein>
<comment type="caution">
    <text evidence="3">The sequence shown here is derived from an EMBL/GenBank/DDBJ whole genome shotgun (WGS) entry which is preliminary data.</text>
</comment>
<feature type="transmembrane region" description="Helical" evidence="2">
    <location>
        <begin position="317"/>
        <end position="341"/>
    </location>
</feature>
<feature type="region of interest" description="Disordered" evidence="1">
    <location>
        <begin position="731"/>
        <end position="774"/>
    </location>
</feature>
<keyword evidence="4" id="KW-1185">Reference proteome</keyword>
<dbReference type="EMBL" id="CAJNDS010002335">
    <property type="protein sequence ID" value="CAE7438168.1"/>
    <property type="molecule type" value="Genomic_DNA"/>
</dbReference>
<proteinExistence type="predicted"/>
<accession>A0A812RET9</accession>
<feature type="transmembrane region" description="Helical" evidence="2">
    <location>
        <begin position="292"/>
        <end position="311"/>
    </location>
</feature>
<dbReference type="AlphaFoldDB" id="A0A812RET9"/>
<feature type="transmembrane region" description="Helical" evidence="2">
    <location>
        <begin position="353"/>
        <end position="375"/>
    </location>
</feature>
<keyword evidence="2" id="KW-1133">Transmembrane helix</keyword>
<reference evidence="3" key="1">
    <citation type="submission" date="2021-02" db="EMBL/GenBank/DDBJ databases">
        <authorList>
            <person name="Dougan E. K."/>
            <person name="Rhodes N."/>
            <person name="Thang M."/>
            <person name="Chan C."/>
        </authorList>
    </citation>
    <scope>NUCLEOTIDE SEQUENCE</scope>
</reference>